<gene>
    <name evidence="1" type="ORF">RRF57_012208</name>
</gene>
<protein>
    <submittedName>
        <fullName evidence="1">Uncharacterized protein</fullName>
    </submittedName>
</protein>
<dbReference type="AlphaFoldDB" id="A0AAN7V1H6"/>
<sequence>MSKTCKSANPRVVFSPLNLSRSMLSSVYTDIREDIEKPRGARMVCSPSELLEVYYDMDTFIEFVLSEHCRMFGEEQSSALFDFWSGLQKLLINANASTMGLKL</sequence>
<dbReference type="EMBL" id="JAWHQM010000071">
    <property type="protein sequence ID" value="KAK5636496.1"/>
    <property type="molecule type" value="Genomic_DNA"/>
</dbReference>
<evidence type="ECO:0000313" key="2">
    <source>
        <dbReference type="Proteomes" id="UP001305414"/>
    </source>
</evidence>
<organism evidence="1 2">
    <name type="scientific">Xylaria bambusicola</name>
    <dbReference type="NCBI Taxonomy" id="326684"/>
    <lineage>
        <taxon>Eukaryota</taxon>
        <taxon>Fungi</taxon>
        <taxon>Dikarya</taxon>
        <taxon>Ascomycota</taxon>
        <taxon>Pezizomycotina</taxon>
        <taxon>Sordariomycetes</taxon>
        <taxon>Xylariomycetidae</taxon>
        <taxon>Xylariales</taxon>
        <taxon>Xylariaceae</taxon>
        <taxon>Xylaria</taxon>
    </lineage>
</organism>
<dbReference type="Proteomes" id="UP001305414">
    <property type="component" value="Unassembled WGS sequence"/>
</dbReference>
<accession>A0AAN7V1H6</accession>
<name>A0AAN7V1H6_9PEZI</name>
<comment type="caution">
    <text evidence="1">The sequence shown here is derived from an EMBL/GenBank/DDBJ whole genome shotgun (WGS) entry which is preliminary data.</text>
</comment>
<evidence type="ECO:0000313" key="1">
    <source>
        <dbReference type="EMBL" id="KAK5636496.1"/>
    </source>
</evidence>
<proteinExistence type="predicted"/>
<reference evidence="1 2" key="1">
    <citation type="submission" date="2023-10" db="EMBL/GenBank/DDBJ databases">
        <title>Draft genome sequence of Xylaria bambusicola isolate GMP-LS, the root and basal stem rot pathogen of sugarcane in Indonesia.</title>
        <authorList>
            <person name="Selvaraj P."/>
            <person name="Muralishankar V."/>
            <person name="Muruganantham S."/>
            <person name="Sp S."/>
            <person name="Haryani S."/>
            <person name="Lau K.J.X."/>
            <person name="Naqvi N.I."/>
        </authorList>
    </citation>
    <scope>NUCLEOTIDE SEQUENCE [LARGE SCALE GENOMIC DNA]</scope>
    <source>
        <strain evidence="1">GMP-LS</strain>
    </source>
</reference>
<keyword evidence="2" id="KW-1185">Reference proteome</keyword>